<feature type="transmembrane region" description="Helical" evidence="10">
    <location>
        <begin position="245"/>
        <end position="273"/>
    </location>
</feature>
<sequence>MIMKGNSLEDAEWSFSTEKPHFLTTPSINFNVSHSMLNSSGVHFLLSQNSSNDNMSARWNNSTYGDYDRPSIPSFNRMSLIKTILFGIFLLISVVGNTLTLVQVYRMRRRKSTINTLVFLLASADLMVSFFVMVTEMTWTITVQWLAGTFMCKLMKYLEVFGFYLSTYTVVIISLDRCCAILDPLRRNRAPDRVRAMIIVAWILSALFSIPQAIVFTVEKAPFAGIDYYQCVTFTILTQKWQEQLYAILTIITTFILPLLTMIIAYALIFLAITRTSKDFQEESSDVSRGHVRSQLLRKAKTKSLIMTTIIVVAFIVCWSPYYIFWLWHTFNTQSSQDNDSNTVGTWVFFFGMANSMVNPMIYGAFHICRSQRRPRTVQKPFPTQSRRATSNASMLPRSHSHSSSATSSRSKSSSDKTCSRNRSCSSSTANTALSARNNEYNETIEEKQRCLCDVYVRYYCNGSELSWASPHECSSV</sequence>
<keyword evidence="12" id="KW-1185">Reference proteome</keyword>
<dbReference type="InterPro" id="IPR000276">
    <property type="entry name" value="GPCR_Rhodpsn"/>
</dbReference>
<dbReference type="PANTHER" id="PTHR45695">
    <property type="entry name" value="LEUCOKININ RECEPTOR-RELATED"/>
    <property type="match status" value="1"/>
</dbReference>
<evidence type="ECO:0000256" key="2">
    <source>
        <dbReference type="ARBA" id="ARBA00022692"/>
    </source>
</evidence>
<feature type="region of interest" description="Disordered" evidence="9">
    <location>
        <begin position="376"/>
        <end position="427"/>
    </location>
</feature>
<name>A0A1S3J7Q2_LINAN</name>
<evidence type="ECO:0000259" key="11">
    <source>
        <dbReference type="PROSITE" id="PS50262"/>
    </source>
</evidence>
<evidence type="ECO:0000313" key="13">
    <source>
        <dbReference type="RefSeq" id="XP_013406261.1"/>
    </source>
</evidence>
<dbReference type="Gene3D" id="1.20.1070.10">
    <property type="entry name" value="Rhodopsin 7-helix transmembrane proteins"/>
    <property type="match status" value="1"/>
</dbReference>
<dbReference type="OrthoDB" id="6022667at2759"/>
<feature type="transmembrane region" description="Helical" evidence="10">
    <location>
        <begin position="344"/>
        <end position="366"/>
    </location>
</feature>
<dbReference type="STRING" id="7574.A0A1S3J7Q2"/>
<dbReference type="KEGG" id="lak:106170776"/>
<dbReference type="FunCoup" id="A0A1S3J7Q2">
    <property type="interactions" value="65"/>
</dbReference>
<evidence type="ECO:0000313" key="12">
    <source>
        <dbReference type="Proteomes" id="UP000085678"/>
    </source>
</evidence>
<evidence type="ECO:0000256" key="7">
    <source>
        <dbReference type="ARBA" id="ARBA00023224"/>
    </source>
</evidence>
<dbReference type="Proteomes" id="UP000085678">
    <property type="component" value="Unplaced"/>
</dbReference>
<dbReference type="AlphaFoldDB" id="A0A1S3J7Q2"/>
<feature type="transmembrane region" description="Helical" evidence="10">
    <location>
        <begin position="117"/>
        <end position="141"/>
    </location>
</feature>
<feature type="transmembrane region" description="Helical" evidence="10">
    <location>
        <begin position="194"/>
        <end position="214"/>
    </location>
</feature>
<keyword evidence="5 10" id="KW-0472">Membrane</keyword>
<dbReference type="SUPFAM" id="SSF81321">
    <property type="entry name" value="Family A G protein-coupled receptor-like"/>
    <property type="match status" value="1"/>
</dbReference>
<feature type="compositionally biased region" description="Polar residues" evidence="9">
    <location>
        <begin position="382"/>
        <end position="394"/>
    </location>
</feature>
<evidence type="ECO:0000256" key="10">
    <source>
        <dbReference type="SAM" id="Phobius"/>
    </source>
</evidence>
<feature type="transmembrane region" description="Helical" evidence="10">
    <location>
        <begin position="84"/>
        <end position="105"/>
    </location>
</feature>
<organism evidence="12 13">
    <name type="scientific">Lingula anatina</name>
    <name type="common">Brachiopod</name>
    <name type="synonym">Lingula unguis</name>
    <dbReference type="NCBI Taxonomy" id="7574"/>
    <lineage>
        <taxon>Eukaryota</taxon>
        <taxon>Metazoa</taxon>
        <taxon>Spiralia</taxon>
        <taxon>Lophotrochozoa</taxon>
        <taxon>Brachiopoda</taxon>
        <taxon>Linguliformea</taxon>
        <taxon>Lingulata</taxon>
        <taxon>Lingulida</taxon>
        <taxon>Linguloidea</taxon>
        <taxon>Lingulidae</taxon>
        <taxon>Lingula</taxon>
    </lineage>
</organism>
<dbReference type="PROSITE" id="PS50262">
    <property type="entry name" value="G_PROTEIN_RECEP_F1_2"/>
    <property type="match status" value="1"/>
</dbReference>
<evidence type="ECO:0000256" key="4">
    <source>
        <dbReference type="ARBA" id="ARBA00023040"/>
    </source>
</evidence>
<evidence type="ECO:0000256" key="3">
    <source>
        <dbReference type="ARBA" id="ARBA00022989"/>
    </source>
</evidence>
<dbReference type="InterPro" id="IPR017452">
    <property type="entry name" value="GPCR_Rhodpsn_7TM"/>
</dbReference>
<feature type="compositionally biased region" description="Low complexity" evidence="9">
    <location>
        <begin position="402"/>
        <end position="412"/>
    </location>
</feature>
<dbReference type="InParanoid" id="A0A1S3J7Q2"/>
<evidence type="ECO:0000256" key="1">
    <source>
        <dbReference type="ARBA" id="ARBA00004141"/>
    </source>
</evidence>
<keyword evidence="6 8" id="KW-0675">Receptor</keyword>
<proteinExistence type="inferred from homology"/>
<dbReference type="PANTHER" id="PTHR45695:SF22">
    <property type="entry name" value="G-PROTEIN COUPLED RECEPTORS FAMILY 1 PROFILE DOMAIN-CONTAINING PROTEIN"/>
    <property type="match status" value="1"/>
</dbReference>
<keyword evidence="3 10" id="KW-1133">Transmembrane helix</keyword>
<accession>A0A1S3J7Q2</accession>
<feature type="domain" description="G-protein coupled receptors family 1 profile" evidence="11">
    <location>
        <begin position="96"/>
        <end position="363"/>
    </location>
</feature>
<evidence type="ECO:0000256" key="8">
    <source>
        <dbReference type="RuleBase" id="RU000688"/>
    </source>
</evidence>
<keyword evidence="2 8" id="KW-0812">Transmembrane</keyword>
<dbReference type="GeneID" id="106170776"/>
<feature type="transmembrane region" description="Helical" evidence="10">
    <location>
        <begin position="305"/>
        <end position="324"/>
    </location>
</feature>
<keyword evidence="7 8" id="KW-0807">Transducer</keyword>
<protein>
    <submittedName>
        <fullName evidence="13">Gonadotropin-releasing hormone receptor isoform X1</fullName>
    </submittedName>
</protein>
<dbReference type="PROSITE" id="PS00237">
    <property type="entry name" value="G_PROTEIN_RECEP_F1_1"/>
    <property type="match status" value="1"/>
</dbReference>
<comment type="similarity">
    <text evidence="8">Belongs to the G-protein coupled receptor 1 family.</text>
</comment>
<gene>
    <name evidence="13" type="primary">LOC106170776</name>
</gene>
<dbReference type="PRINTS" id="PR00237">
    <property type="entry name" value="GPCRRHODOPSN"/>
</dbReference>
<dbReference type="GO" id="GO:0005886">
    <property type="term" value="C:plasma membrane"/>
    <property type="evidence" value="ECO:0007669"/>
    <property type="project" value="TreeGrafter"/>
</dbReference>
<comment type="subcellular location">
    <subcellularLocation>
        <location evidence="1">Membrane</location>
        <topology evidence="1">Multi-pass membrane protein</topology>
    </subcellularLocation>
</comment>
<dbReference type="RefSeq" id="XP_013406261.1">
    <property type="nucleotide sequence ID" value="XM_013550807.1"/>
</dbReference>
<dbReference type="Pfam" id="PF00001">
    <property type="entry name" value="7tm_1"/>
    <property type="match status" value="1"/>
</dbReference>
<evidence type="ECO:0000256" key="9">
    <source>
        <dbReference type="SAM" id="MobiDB-lite"/>
    </source>
</evidence>
<reference evidence="13" key="1">
    <citation type="submission" date="2025-08" db="UniProtKB">
        <authorList>
            <consortium name="RefSeq"/>
        </authorList>
    </citation>
    <scope>IDENTIFICATION</scope>
    <source>
        <tissue evidence="13">Gonads</tissue>
    </source>
</reference>
<dbReference type="GO" id="GO:0004930">
    <property type="term" value="F:G protein-coupled receptor activity"/>
    <property type="evidence" value="ECO:0007669"/>
    <property type="project" value="UniProtKB-KW"/>
</dbReference>
<evidence type="ECO:0000256" key="6">
    <source>
        <dbReference type="ARBA" id="ARBA00023170"/>
    </source>
</evidence>
<keyword evidence="4 8" id="KW-0297">G-protein coupled receptor</keyword>
<evidence type="ECO:0000256" key="5">
    <source>
        <dbReference type="ARBA" id="ARBA00023136"/>
    </source>
</evidence>
<feature type="transmembrane region" description="Helical" evidence="10">
    <location>
        <begin position="161"/>
        <end position="182"/>
    </location>
</feature>